<organism evidence="2 3">
    <name type="scientific">Perkinsus chesapeaki</name>
    <name type="common">Clam parasite</name>
    <name type="synonym">Perkinsus andrewsi</name>
    <dbReference type="NCBI Taxonomy" id="330153"/>
    <lineage>
        <taxon>Eukaryota</taxon>
        <taxon>Sar</taxon>
        <taxon>Alveolata</taxon>
        <taxon>Perkinsozoa</taxon>
        <taxon>Perkinsea</taxon>
        <taxon>Perkinsida</taxon>
        <taxon>Perkinsidae</taxon>
        <taxon>Perkinsus</taxon>
    </lineage>
</organism>
<dbReference type="InterPro" id="IPR001202">
    <property type="entry name" value="WW_dom"/>
</dbReference>
<dbReference type="AlphaFoldDB" id="A0A7J6M1H8"/>
<accession>A0A7J6M1H8</accession>
<evidence type="ECO:0000313" key="2">
    <source>
        <dbReference type="EMBL" id="KAF4665335.1"/>
    </source>
</evidence>
<dbReference type="Proteomes" id="UP000591131">
    <property type="component" value="Unassembled WGS sequence"/>
</dbReference>
<dbReference type="OrthoDB" id="6344460at2759"/>
<evidence type="ECO:0000313" key="3">
    <source>
        <dbReference type="Proteomes" id="UP000591131"/>
    </source>
</evidence>
<gene>
    <name evidence="2" type="ORF">FOL47_004654</name>
</gene>
<proteinExistence type="predicted"/>
<keyword evidence="3" id="KW-1185">Reference proteome</keyword>
<reference evidence="2 3" key="1">
    <citation type="submission" date="2020-04" db="EMBL/GenBank/DDBJ databases">
        <title>Perkinsus chesapeaki whole genome sequence.</title>
        <authorList>
            <person name="Bogema D.R."/>
        </authorList>
    </citation>
    <scope>NUCLEOTIDE SEQUENCE [LARGE SCALE GENOMIC DNA]</scope>
    <source>
        <strain evidence="2">ATCC PRA-425</strain>
    </source>
</reference>
<name>A0A7J6M1H8_PERCH</name>
<dbReference type="CDD" id="cd00201">
    <property type="entry name" value="WW"/>
    <property type="match status" value="1"/>
</dbReference>
<dbReference type="SUPFAM" id="SSF51045">
    <property type="entry name" value="WW domain"/>
    <property type="match status" value="1"/>
</dbReference>
<protein>
    <recommendedName>
        <fullName evidence="1">WW domain-containing protein</fullName>
    </recommendedName>
</protein>
<dbReference type="SMART" id="SM00456">
    <property type="entry name" value="WW"/>
    <property type="match status" value="1"/>
</dbReference>
<dbReference type="PROSITE" id="PS50020">
    <property type="entry name" value="WW_DOMAIN_2"/>
    <property type="match status" value="1"/>
</dbReference>
<comment type="caution">
    <text evidence="2">The sequence shown here is derived from an EMBL/GenBank/DDBJ whole genome shotgun (WGS) entry which is preliminary data.</text>
</comment>
<dbReference type="Gene3D" id="2.20.70.10">
    <property type="match status" value="1"/>
</dbReference>
<dbReference type="EMBL" id="JAAPAO010000264">
    <property type="protein sequence ID" value="KAF4665335.1"/>
    <property type="molecule type" value="Genomic_DNA"/>
</dbReference>
<sequence>MIRQFLTDGLPVHWKEYTTLVEGKQTSQVFYYNEESGESQWQHPAESELIGKLIGMDDIKALPGGMLWLQQERRRLAESSTKCRPVLQATRNAKVNVDSDPGTSSLLSLSE</sequence>
<dbReference type="InterPro" id="IPR036020">
    <property type="entry name" value="WW_dom_sf"/>
</dbReference>
<feature type="domain" description="WW" evidence="1">
    <location>
        <begin position="8"/>
        <end position="46"/>
    </location>
</feature>
<evidence type="ECO:0000259" key="1">
    <source>
        <dbReference type="PROSITE" id="PS50020"/>
    </source>
</evidence>